<organism evidence="1 2">
    <name type="scientific">Meloidogyne enterolobii</name>
    <name type="common">Root-knot nematode worm</name>
    <name type="synonym">Meloidogyne mayaguensis</name>
    <dbReference type="NCBI Taxonomy" id="390850"/>
    <lineage>
        <taxon>Eukaryota</taxon>
        <taxon>Metazoa</taxon>
        <taxon>Ecdysozoa</taxon>
        <taxon>Nematoda</taxon>
        <taxon>Chromadorea</taxon>
        <taxon>Rhabditida</taxon>
        <taxon>Tylenchina</taxon>
        <taxon>Tylenchomorpha</taxon>
        <taxon>Tylenchoidea</taxon>
        <taxon>Meloidogynidae</taxon>
        <taxon>Meloidogyninae</taxon>
        <taxon>Meloidogyne</taxon>
    </lineage>
</organism>
<reference evidence="1 2" key="1">
    <citation type="submission" date="2020-08" db="EMBL/GenBank/DDBJ databases">
        <authorList>
            <person name="Koutsovoulos G."/>
            <person name="Danchin GJ E."/>
        </authorList>
    </citation>
    <scope>NUCLEOTIDE SEQUENCE [LARGE SCALE GENOMIC DNA]</scope>
</reference>
<gene>
    <name evidence="1" type="ORF">MENT_LOCUS33900</name>
</gene>
<evidence type="ECO:0000313" key="2">
    <source>
        <dbReference type="Proteomes" id="UP000580250"/>
    </source>
</evidence>
<name>A0A6V7W3V5_MELEN</name>
<comment type="caution">
    <text evidence="1">The sequence shown here is derived from an EMBL/GenBank/DDBJ whole genome shotgun (WGS) entry which is preliminary data.</text>
</comment>
<accession>A0A6V7W3V5</accession>
<sequence length="214" mass="25433">MEAYDIFEFKANFLMDKLEFTGFYNEKIKFKYNNNKFSRNQMLMTLEEAESEEDVIYRAIFSPFKLVETTDNPHIEVFLSVYYRQLELPEEAKLTSQECLTLITNMDIDPENSTPNIPFYYYYHYKINSDNLQNKLEQFILNNYFINLIVNENDNLIEREYLNEDVFDLYYSPNGDGSAVPHMRLELFTAIHNHCVAIINEHNAKQSEEEDKSG</sequence>
<dbReference type="Proteomes" id="UP000580250">
    <property type="component" value="Unassembled WGS sequence"/>
</dbReference>
<dbReference type="EMBL" id="CAJEWN010000409">
    <property type="protein sequence ID" value="CAD2181739.1"/>
    <property type="molecule type" value="Genomic_DNA"/>
</dbReference>
<dbReference type="AlphaFoldDB" id="A0A6V7W3V5"/>
<proteinExistence type="predicted"/>
<evidence type="ECO:0000313" key="1">
    <source>
        <dbReference type="EMBL" id="CAD2181739.1"/>
    </source>
</evidence>
<protein>
    <submittedName>
        <fullName evidence="1">Uncharacterized protein</fullName>
    </submittedName>
</protein>